<accession>A0ABN2KSY5</accession>
<keyword evidence="3" id="KW-1185">Reference proteome</keyword>
<feature type="transmembrane region" description="Helical" evidence="1">
    <location>
        <begin position="20"/>
        <end position="42"/>
    </location>
</feature>
<feature type="transmembrane region" description="Helical" evidence="1">
    <location>
        <begin position="93"/>
        <end position="112"/>
    </location>
</feature>
<evidence type="ECO:0000256" key="1">
    <source>
        <dbReference type="SAM" id="Phobius"/>
    </source>
</evidence>
<dbReference type="EMBL" id="BAAANH010000004">
    <property type="protein sequence ID" value="GAA1762890.1"/>
    <property type="molecule type" value="Genomic_DNA"/>
</dbReference>
<feature type="transmembrane region" description="Helical" evidence="1">
    <location>
        <begin position="49"/>
        <end position="73"/>
    </location>
</feature>
<sequence>MLIVVRTSASMASGDWAGAWDLVAAGVVGLAMALLGAVLTAIPRLRWLGALWLAAASYVLIRFGMYTLIASSVTLGEFYISSLSQAILVNRSLAAAGVLFFVAMAAWWLPAARSLWGSKGRRSDAATEPVTEGAAA</sequence>
<keyword evidence="1" id="KW-0472">Membrane</keyword>
<keyword evidence="1" id="KW-1133">Transmembrane helix</keyword>
<protein>
    <submittedName>
        <fullName evidence="2">Uncharacterized protein</fullName>
    </submittedName>
</protein>
<organism evidence="2 3">
    <name type="scientific">Agromyces humatus</name>
    <dbReference type="NCBI Taxonomy" id="279573"/>
    <lineage>
        <taxon>Bacteria</taxon>
        <taxon>Bacillati</taxon>
        <taxon>Actinomycetota</taxon>
        <taxon>Actinomycetes</taxon>
        <taxon>Micrococcales</taxon>
        <taxon>Microbacteriaceae</taxon>
        <taxon>Agromyces</taxon>
    </lineage>
</organism>
<keyword evidence="1" id="KW-0812">Transmembrane</keyword>
<evidence type="ECO:0000313" key="2">
    <source>
        <dbReference type="EMBL" id="GAA1762890.1"/>
    </source>
</evidence>
<proteinExistence type="predicted"/>
<comment type="caution">
    <text evidence="2">The sequence shown here is derived from an EMBL/GenBank/DDBJ whole genome shotgun (WGS) entry which is preliminary data.</text>
</comment>
<evidence type="ECO:0000313" key="3">
    <source>
        <dbReference type="Proteomes" id="UP001500506"/>
    </source>
</evidence>
<dbReference type="Proteomes" id="UP001500506">
    <property type="component" value="Unassembled WGS sequence"/>
</dbReference>
<gene>
    <name evidence="2" type="ORF">GCM10009747_22960</name>
</gene>
<reference evidence="2 3" key="1">
    <citation type="journal article" date="2019" name="Int. J. Syst. Evol. Microbiol.">
        <title>The Global Catalogue of Microorganisms (GCM) 10K type strain sequencing project: providing services to taxonomists for standard genome sequencing and annotation.</title>
        <authorList>
            <consortium name="The Broad Institute Genomics Platform"/>
            <consortium name="The Broad Institute Genome Sequencing Center for Infectious Disease"/>
            <person name="Wu L."/>
            <person name="Ma J."/>
        </authorList>
    </citation>
    <scope>NUCLEOTIDE SEQUENCE [LARGE SCALE GENOMIC DNA]</scope>
    <source>
        <strain evidence="2 3">JCM 14319</strain>
    </source>
</reference>
<name>A0ABN2KSY5_9MICO</name>